<evidence type="ECO:0000259" key="5">
    <source>
        <dbReference type="PROSITE" id="PS50937"/>
    </source>
</evidence>
<dbReference type="InterPro" id="IPR009061">
    <property type="entry name" value="DNA-bd_dom_put_sf"/>
</dbReference>
<dbReference type="Proteomes" id="UP000037247">
    <property type="component" value="Unassembled WGS sequence"/>
</dbReference>
<evidence type="ECO:0000256" key="2">
    <source>
        <dbReference type="ARBA" id="ARBA00023015"/>
    </source>
</evidence>
<feature type="domain" description="HTH merR-type" evidence="5">
    <location>
        <begin position="1"/>
        <end position="68"/>
    </location>
</feature>
<dbReference type="SMART" id="SM00422">
    <property type="entry name" value="HTH_MERR"/>
    <property type="match status" value="1"/>
</dbReference>
<dbReference type="PROSITE" id="PS50937">
    <property type="entry name" value="HTH_MERR_2"/>
    <property type="match status" value="1"/>
</dbReference>
<keyword evidence="3" id="KW-0238">DNA-binding</keyword>
<keyword evidence="4" id="KW-0804">Transcription</keyword>
<dbReference type="PRINTS" id="PR00040">
    <property type="entry name" value="HTHMERR"/>
</dbReference>
<organism evidence="6 7">
    <name type="scientific">Gordonia jacobaea</name>
    <dbReference type="NCBI Taxonomy" id="122202"/>
    <lineage>
        <taxon>Bacteria</taxon>
        <taxon>Bacillati</taxon>
        <taxon>Actinomycetota</taxon>
        <taxon>Actinomycetes</taxon>
        <taxon>Mycobacteriales</taxon>
        <taxon>Gordoniaceae</taxon>
        <taxon>Gordonia</taxon>
    </lineage>
</organism>
<dbReference type="CDD" id="cd00592">
    <property type="entry name" value="HTH_MerR-like"/>
    <property type="match status" value="1"/>
</dbReference>
<evidence type="ECO:0000313" key="7">
    <source>
        <dbReference type="Proteomes" id="UP000037247"/>
    </source>
</evidence>
<keyword evidence="1" id="KW-0678">Repressor</keyword>
<evidence type="ECO:0000313" key="6">
    <source>
        <dbReference type="EMBL" id="KNA92536.1"/>
    </source>
</evidence>
<keyword evidence="7" id="KW-1185">Reference proteome</keyword>
<dbReference type="RefSeq" id="WP_049697752.1">
    <property type="nucleotide sequence ID" value="NZ_JAQDQF010000002.1"/>
</dbReference>
<dbReference type="PANTHER" id="PTHR30204:SF69">
    <property type="entry name" value="MERR-FAMILY TRANSCRIPTIONAL REGULATOR"/>
    <property type="match status" value="1"/>
</dbReference>
<dbReference type="PANTHER" id="PTHR30204">
    <property type="entry name" value="REDOX-CYCLING DRUG-SENSING TRANSCRIPTIONAL ACTIVATOR SOXR"/>
    <property type="match status" value="1"/>
</dbReference>
<keyword evidence="2" id="KW-0805">Transcription regulation</keyword>
<protein>
    <submittedName>
        <fullName evidence="6">MerR family transcriptional regulator</fullName>
    </submittedName>
</protein>
<accession>A0ABR5IFN5</accession>
<name>A0ABR5IFN5_9ACTN</name>
<dbReference type="InterPro" id="IPR047057">
    <property type="entry name" value="MerR_fam"/>
</dbReference>
<dbReference type="Pfam" id="PF13411">
    <property type="entry name" value="MerR_1"/>
    <property type="match status" value="1"/>
</dbReference>
<sequence>MKIGEASRRVGVDDHVLRHWHDLGVVVPDRAASGHRLYTEEHIRRIRIVQACQSVGMSLAEIRLVLHRDEEGRTELIEQKLRWIRSQRAQLADAESFLEHVIGCRHDLLSRCPDCTRYASTYPPNKQARPPCG</sequence>
<evidence type="ECO:0000256" key="3">
    <source>
        <dbReference type="ARBA" id="ARBA00023125"/>
    </source>
</evidence>
<comment type="caution">
    <text evidence="6">The sequence shown here is derived from an EMBL/GenBank/DDBJ whole genome shotgun (WGS) entry which is preliminary data.</text>
</comment>
<reference evidence="6 7" key="1">
    <citation type="submission" date="2015-05" db="EMBL/GenBank/DDBJ databases">
        <title>Draft genome sequence of the bacterium Gordonia jacobaea a new member of the Gordonia genus.</title>
        <authorList>
            <person name="Jimenez-Galisteo G."/>
            <person name="Dominguez A."/>
            <person name="Munoz E."/>
            <person name="Vinas M."/>
        </authorList>
    </citation>
    <scope>NUCLEOTIDE SEQUENCE [LARGE SCALE GENOMIC DNA]</scope>
    <source>
        <strain evidence="7">mv1</strain>
    </source>
</reference>
<dbReference type="EMBL" id="LDTZ01000014">
    <property type="protein sequence ID" value="KNA92536.1"/>
    <property type="molecule type" value="Genomic_DNA"/>
</dbReference>
<gene>
    <name evidence="6" type="ORF">ABW18_04300</name>
</gene>
<dbReference type="InterPro" id="IPR000551">
    <property type="entry name" value="MerR-type_HTH_dom"/>
</dbReference>
<evidence type="ECO:0000256" key="4">
    <source>
        <dbReference type="ARBA" id="ARBA00023163"/>
    </source>
</evidence>
<dbReference type="Gene3D" id="1.10.1660.10">
    <property type="match status" value="1"/>
</dbReference>
<dbReference type="SUPFAM" id="SSF46955">
    <property type="entry name" value="Putative DNA-binding domain"/>
    <property type="match status" value="1"/>
</dbReference>
<proteinExistence type="predicted"/>
<evidence type="ECO:0000256" key="1">
    <source>
        <dbReference type="ARBA" id="ARBA00022491"/>
    </source>
</evidence>